<evidence type="ECO:0008006" key="11">
    <source>
        <dbReference type="Google" id="ProtNLM"/>
    </source>
</evidence>
<feature type="region of interest" description="Disordered" evidence="7">
    <location>
        <begin position="242"/>
        <end position="331"/>
    </location>
</feature>
<evidence type="ECO:0000256" key="4">
    <source>
        <dbReference type="ARBA" id="ARBA00022989"/>
    </source>
</evidence>
<dbReference type="PANTHER" id="PTHR33281:SF20">
    <property type="match status" value="1"/>
</dbReference>
<dbReference type="KEGG" id="ehx:EMIHUDRAFT_215951"/>
<evidence type="ECO:0000256" key="7">
    <source>
        <dbReference type="SAM" id="MobiDB-lite"/>
    </source>
</evidence>
<dbReference type="PANTHER" id="PTHR33281">
    <property type="entry name" value="UPF0187 PROTEIN YNEE"/>
    <property type="match status" value="1"/>
</dbReference>
<accession>A0A0D3IG72</accession>
<feature type="transmembrane region" description="Helical" evidence="8">
    <location>
        <begin position="465"/>
        <end position="489"/>
    </location>
</feature>
<organism evidence="9 10">
    <name type="scientific">Emiliania huxleyi (strain CCMP1516)</name>
    <dbReference type="NCBI Taxonomy" id="280463"/>
    <lineage>
        <taxon>Eukaryota</taxon>
        <taxon>Haptista</taxon>
        <taxon>Haptophyta</taxon>
        <taxon>Prymnesiophyceae</taxon>
        <taxon>Isochrysidales</taxon>
        <taxon>Noelaerhabdaceae</taxon>
        <taxon>Emiliania</taxon>
    </lineage>
</organism>
<proteinExistence type="predicted"/>
<keyword evidence="5" id="KW-0406">Ion transport</keyword>
<comment type="subcellular location">
    <subcellularLocation>
        <location evidence="1">Membrane</location>
        <topology evidence="1">Multi-pass membrane protein</topology>
    </subcellularLocation>
</comment>
<sequence>MIFYRKAFLAILCHCVGSALPRAVVPAIISALIAVFIEVYTSDSMMDRLIMHPYPFQIYCYVAAFALTFRTNIARDAVAKMASRWGDVVSMCMAFDHRGNEVRALAKIDRAASKDGVEMRAAADVALAQQHHPQQASSRPGHAGWSRVATFAANLPPPEIASKVAARRRFQALLLHRCSLLHALALQSLRRDYELKNLVPMEAEQVGSDALRMRGGGRARRNPGLVQAARAAKQEQINSAKTQTNITARLRVPPRPVEGDSAKGTSPRHRFAEVASRAAKAAKTSSEDGSKHGGSKHGANAYASAADEKDDEGSAEATAATDLRSKERKHPSGAKFAFSPLSVFGGVSATEARRLRIAPDRVGLVHARLCRMLTERRFNGGLAVDPPVFSRVYQALSEGMVAFAQARKVEDTPFPFPYAQMVATMLLLLIPIVPLVTVAKVGHFEDEWGTSEIDQLAKIEGAFPYSMWVCSMILGPALSFVTILSYFGLNEVARDMEEPFLYPPNDLPCATFQDDFNMRLMSILQAVCTGEGPAGEQLSMDEDDADTVATASAVVDFARAAAQPLAWGDFAGSASGRKSSKTEVKLPRTTSVGAIPSTASAIWSSITPRSGESRLTTEESLARVQRAFRRRNKAKKARHSNRDLILH</sequence>
<keyword evidence="6 8" id="KW-0472">Membrane</keyword>
<dbReference type="GeneID" id="17256411"/>
<dbReference type="PaxDb" id="2903-EOD10257"/>
<dbReference type="GO" id="GO:0005254">
    <property type="term" value="F:chloride channel activity"/>
    <property type="evidence" value="ECO:0007669"/>
    <property type="project" value="InterPro"/>
</dbReference>
<reference evidence="9" key="2">
    <citation type="submission" date="2024-10" db="UniProtKB">
        <authorList>
            <consortium name="EnsemblProtists"/>
        </authorList>
    </citation>
    <scope>IDENTIFICATION</scope>
</reference>
<dbReference type="RefSeq" id="XP_005762686.1">
    <property type="nucleotide sequence ID" value="XM_005762629.1"/>
</dbReference>
<keyword evidence="2" id="KW-0813">Transport</keyword>
<evidence type="ECO:0000256" key="2">
    <source>
        <dbReference type="ARBA" id="ARBA00022448"/>
    </source>
</evidence>
<dbReference type="InterPro" id="IPR044669">
    <property type="entry name" value="YneE/VCCN1/2-like"/>
</dbReference>
<evidence type="ECO:0000313" key="10">
    <source>
        <dbReference type="Proteomes" id="UP000013827"/>
    </source>
</evidence>
<name>A0A0D3IG72_EMIH1</name>
<feature type="transmembrane region" description="Helical" evidence="8">
    <location>
        <begin position="7"/>
        <end position="36"/>
    </location>
</feature>
<evidence type="ECO:0000256" key="3">
    <source>
        <dbReference type="ARBA" id="ARBA00022692"/>
    </source>
</evidence>
<evidence type="ECO:0000256" key="6">
    <source>
        <dbReference type="ARBA" id="ARBA00023136"/>
    </source>
</evidence>
<protein>
    <recommendedName>
        <fullName evidence="11">Bestrophin homolog</fullName>
    </recommendedName>
</protein>
<evidence type="ECO:0000256" key="8">
    <source>
        <dbReference type="SAM" id="Phobius"/>
    </source>
</evidence>
<keyword evidence="4 8" id="KW-1133">Transmembrane helix</keyword>
<dbReference type="eggNOG" id="ENOG502S7K9">
    <property type="taxonomic scope" value="Eukaryota"/>
</dbReference>
<feature type="transmembrane region" description="Helical" evidence="8">
    <location>
        <begin position="56"/>
        <end position="74"/>
    </location>
</feature>
<dbReference type="GO" id="GO:0016020">
    <property type="term" value="C:membrane"/>
    <property type="evidence" value="ECO:0007669"/>
    <property type="project" value="UniProtKB-SubCell"/>
</dbReference>
<reference evidence="10" key="1">
    <citation type="journal article" date="2013" name="Nature">
        <title>Pan genome of the phytoplankton Emiliania underpins its global distribution.</title>
        <authorList>
            <person name="Read B.A."/>
            <person name="Kegel J."/>
            <person name="Klute M.J."/>
            <person name="Kuo A."/>
            <person name="Lefebvre S.C."/>
            <person name="Maumus F."/>
            <person name="Mayer C."/>
            <person name="Miller J."/>
            <person name="Monier A."/>
            <person name="Salamov A."/>
            <person name="Young J."/>
            <person name="Aguilar M."/>
            <person name="Claverie J.M."/>
            <person name="Frickenhaus S."/>
            <person name="Gonzalez K."/>
            <person name="Herman E.K."/>
            <person name="Lin Y.C."/>
            <person name="Napier J."/>
            <person name="Ogata H."/>
            <person name="Sarno A.F."/>
            <person name="Shmutz J."/>
            <person name="Schroeder D."/>
            <person name="de Vargas C."/>
            <person name="Verret F."/>
            <person name="von Dassow P."/>
            <person name="Valentin K."/>
            <person name="Van de Peer Y."/>
            <person name="Wheeler G."/>
            <person name="Dacks J.B."/>
            <person name="Delwiche C.F."/>
            <person name="Dyhrman S.T."/>
            <person name="Glockner G."/>
            <person name="John U."/>
            <person name="Richards T."/>
            <person name="Worden A.Z."/>
            <person name="Zhang X."/>
            <person name="Grigoriev I.V."/>
            <person name="Allen A.E."/>
            <person name="Bidle K."/>
            <person name="Borodovsky M."/>
            <person name="Bowler C."/>
            <person name="Brownlee C."/>
            <person name="Cock J.M."/>
            <person name="Elias M."/>
            <person name="Gladyshev V.N."/>
            <person name="Groth M."/>
            <person name="Guda C."/>
            <person name="Hadaegh A."/>
            <person name="Iglesias-Rodriguez M.D."/>
            <person name="Jenkins J."/>
            <person name="Jones B.M."/>
            <person name="Lawson T."/>
            <person name="Leese F."/>
            <person name="Lindquist E."/>
            <person name="Lobanov A."/>
            <person name="Lomsadze A."/>
            <person name="Malik S.B."/>
            <person name="Marsh M.E."/>
            <person name="Mackinder L."/>
            <person name="Mock T."/>
            <person name="Mueller-Roeber B."/>
            <person name="Pagarete A."/>
            <person name="Parker M."/>
            <person name="Probert I."/>
            <person name="Quesneville H."/>
            <person name="Raines C."/>
            <person name="Rensing S.A."/>
            <person name="Riano-Pachon D.M."/>
            <person name="Richier S."/>
            <person name="Rokitta S."/>
            <person name="Shiraiwa Y."/>
            <person name="Soanes D.M."/>
            <person name="van der Giezen M."/>
            <person name="Wahlund T.M."/>
            <person name="Williams B."/>
            <person name="Wilson W."/>
            <person name="Wolfe G."/>
            <person name="Wurch L.L."/>
        </authorList>
    </citation>
    <scope>NUCLEOTIDE SEQUENCE</scope>
</reference>
<feature type="transmembrane region" description="Helical" evidence="8">
    <location>
        <begin position="416"/>
        <end position="439"/>
    </location>
</feature>
<evidence type="ECO:0000256" key="5">
    <source>
        <dbReference type="ARBA" id="ARBA00023065"/>
    </source>
</evidence>
<evidence type="ECO:0000313" key="9">
    <source>
        <dbReference type="EnsemblProtists" id="EOD10257"/>
    </source>
</evidence>
<keyword evidence="3 8" id="KW-0812">Transmembrane</keyword>
<evidence type="ECO:0000256" key="1">
    <source>
        <dbReference type="ARBA" id="ARBA00004141"/>
    </source>
</evidence>
<dbReference type="HOGENOM" id="CLU_423618_0_0_1"/>
<keyword evidence="10" id="KW-1185">Reference proteome</keyword>
<dbReference type="Proteomes" id="UP000013827">
    <property type="component" value="Unassembled WGS sequence"/>
</dbReference>
<dbReference type="EnsemblProtists" id="EOD10257">
    <property type="protein sequence ID" value="EOD10257"/>
    <property type="gene ID" value="EMIHUDRAFT_215951"/>
</dbReference>
<feature type="compositionally biased region" description="Low complexity" evidence="7">
    <location>
        <begin position="273"/>
        <end position="284"/>
    </location>
</feature>
<dbReference type="AlphaFoldDB" id="A0A0D3IG72"/>